<feature type="domain" description="Cyclin-like" evidence="5">
    <location>
        <begin position="162"/>
        <end position="243"/>
    </location>
</feature>
<evidence type="ECO:0000313" key="6">
    <source>
        <dbReference type="EMBL" id="MFD1527707.1"/>
    </source>
</evidence>
<evidence type="ECO:0000256" key="3">
    <source>
        <dbReference type="ARBA" id="ARBA00023163"/>
    </source>
</evidence>
<dbReference type="PANTHER" id="PTHR11618">
    <property type="entry name" value="TRANSCRIPTION INITIATION FACTOR IIB-RELATED"/>
    <property type="match status" value="1"/>
</dbReference>
<accession>A0ABD6BB92</accession>
<dbReference type="InterPro" id="IPR036915">
    <property type="entry name" value="Cyclin-like_sf"/>
</dbReference>
<dbReference type="InterPro" id="IPR013150">
    <property type="entry name" value="TFIIB_cyclin"/>
</dbReference>
<dbReference type="CDD" id="cd00043">
    <property type="entry name" value="CYCLIN_SF"/>
    <property type="match status" value="1"/>
</dbReference>
<dbReference type="AlphaFoldDB" id="A0ABD6BB92"/>
<dbReference type="SUPFAM" id="SSF47954">
    <property type="entry name" value="Cyclin-like"/>
    <property type="match status" value="2"/>
</dbReference>
<keyword evidence="2" id="KW-0805">Transcription regulation</keyword>
<dbReference type="EMBL" id="JBHUDH010000254">
    <property type="protein sequence ID" value="MFD1527707.1"/>
    <property type="molecule type" value="Genomic_DNA"/>
</dbReference>
<evidence type="ECO:0000256" key="2">
    <source>
        <dbReference type="ARBA" id="ARBA00023015"/>
    </source>
</evidence>
<name>A0ABD6BB92_9EURY</name>
<keyword evidence="1" id="KW-0677">Repeat</keyword>
<dbReference type="PRINTS" id="PR00685">
    <property type="entry name" value="TIFACTORIIB"/>
</dbReference>
<proteinExistence type="predicted"/>
<feature type="region of interest" description="Disordered" evidence="4">
    <location>
        <begin position="1"/>
        <end position="54"/>
    </location>
</feature>
<dbReference type="InterPro" id="IPR000812">
    <property type="entry name" value="TFIIB"/>
</dbReference>
<sequence>MADSSELNEEFDQELDQLLPDSISLEDPPEEPRSDSADSPTTWQQRVSNWHPSHGVTAERQLELANREIDRYCEALDLPKSVKQMAEQTFKQYTATTDEFLIELVVAGIVYSSAKLNEYPITPEDIVRTSNEMVTRKILLRTSKEIVSELGLDPTAFFDASMYVGRFCEELNLVPAVGPRAKQILDYCNEAEITSGKSPTGLAAAAIYNACREQDYDITQSEISDVAEVSELTIRNRYQEQREVVNEIERPEDDVTKVVEWAIDRIKLQPEVRSEIRFVLDFVDESKELVHESEEIDDEPDEKPLRWGMAIVMVGARRADYDLNYSTLKALSGVKTDDIRSNVSLLQAVTPPS</sequence>
<evidence type="ECO:0000256" key="1">
    <source>
        <dbReference type="ARBA" id="ARBA00022737"/>
    </source>
</evidence>
<keyword evidence="3" id="KW-0804">Transcription</keyword>
<protein>
    <recommendedName>
        <fullName evidence="5">Cyclin-like domain-containing protein</fullName>
    </recommendedName>
</protein>
<dbReference type="PANTHER" id="PTHR11618:SF13">
    <property type="entry name" value="TRANSCRIPTION INITIATION FACTOR IIB"/>
    <property type="match status" value="1"/>
</dbReference>
<evidence type="ECO:0000313" key="7">
    <source>
        <dbReference type="Proteomes" id="UP001597111"/>
    </source>
</evidence>
<feature type="domain" description="Cyclin-like" evidence="5">
    <location>
        <begin position="67"/>
        <end position="148"/>
    </location>
</feature>
<dbReference type="SMART" id="SM00385">
    <property type="entry name" value="CYCLIN"/>
    <property type="match status" value="2"/>
</dbReference>
<comment type="caution">
    <text evidence="6">The sequence shown here is derived from an EMBL/GenBank/DDBJ whole genome shotgun (WGS) entry which is preliminary data.</text>
</comment>
<dbReference type="InterPro" id="IPR013763">
    <property type="entry name" value="Cyclin-like_dom"/>
</dbReference>
<evidence type="ECO:0000256" key="4">
    <source>
        <dbReference type="SAM" id="MobiDB-lite"/>
    </source>
</evidence>
<dbReference type="Gene3D" id="1.10.472.10">
    <property type="entry name" value="Cyclin-like"/>
    <property type="match status" value="2"/>
</dbReference>
<gene>
    <name evidence="6" type="ORF">ACFR9S_15615</name>
</gene>
<dbReference type="RefSeq" id="WP_379730377.1">
    <property type="nucleotide sequence ID" value="NZ_JBHSWZ010000002.1"/>
</dbReference>
<reference evidence="6 7" key="1">
    <citation type="journal article" date="2019" name="Int. J. Syst. Evol. Microbiol.">
        <title>The Global Catalogue of Microorganisms (GCM) 10K type strain sequencing project: providing services to taxonomists for standard genome sequencing and annotation.</title>
        <authorList>
            <consortium name="The Broad Institute Genomics Platform"/>
            <consortium name="The Broad Institute Genome Sequencing Center for Infectious Disease"/>
            <person name="Wu L."/>
            <person name="Ma J."/>
        </authorList>
    </citation>
    <scope>NUCLEOTIDE SEQUENCE [LARGE SCALE GENOMIC DNA]</scope>
    <source>
        <strain evidence="6 7">CGMCC 1.12285</strain>
    </source>
</reference>
<feature type="compositionally biased region" description="Acidic residues" evidence="4">
    <location>
        <begin position="1"/>
        <end position="15"/>
    </location>
</feature>
<dbReference type="Proteomes" id="UP001597111">
    <property type="component" value="Unassembled WGS sequence"/>
</dbReference>
<evidence type="ECO:0000259" key="5">
    <source>
        <dbReference type="SMART" id="SM00385"/>
    </source>
</evidence>
<feature type="compositionally biased region" description="Polar residues" evidence="4">
    <location>
        <begin position="37"/>
        <end position="51"/>
    </location>
</feature>
<organism evidence="6 7">
    <name type="scientific">Halolamina salina</name>
    <dbReference type="NCBI Taxonomy" id="1220023"/>
    <lineage>
        <taxon>Archaea</taxon>
        <taxon>Methanobacteriati</taxon>
        <taxon>Methanobacteriota</taxon>
        <taxon>Stenosarchaea group</taxon>
        <taxon>Halobacteria</taxon>
        <taxon>Halobacteriales</taxon>
        <taxon>Haloferacaceae</taxon>
    </lineage>
</organism>
<dbReference type="Pfam" id="PF00382">
    <property type="entry name" value="TFIIB"/>
    <property type="match status" value="1"/>
</dbReference>
<keyword evidence="7" id="KW-1185">Reference proteome</keyword>